<accession>A0A316F879</accession>
<dbReference type="RefSeq" id="WP_146246667.1">
    <property type="nucleotide sequence ID" value="NZ_BONA01000083.1"/>
</dbReference>
<gene>
    <name evidence="2" type="ORF">BC793_12865</name>
</gene>
<keyword evidence="3" id="KW-1185">Reference proteome</keyword>
<dbReference type="Proteomes" id="UP000245697">
    <property type="component" value="Unassembled WGS sequence"/>
</dbReference>
<organism evidence="2 3">
    <name type="scientific">Actinoplanes xinjiangensis</name>
    <dbReference type="NCBI Taxonomy" id="512350"/>
    <lineage>
        <taxon>Bacteria</taxon>
        <taxon>Bacillati</taxon>
        <taxon>Actinomycetota</taxon>
        <taxon>Actinomycetes</taxon>
        <taxon>Micromonosporales</taxon>
        <taxon>Micromonosporaceae</taxon>
        <taxon>Actinoplanes</taxon>
    </lineage>
</organism>
<evidence type="ECO:0000313" key="2">
    <source>
        <dbReference type="EMBL" id="PWK33275.1"/>
    </source>
</evidence>
<dbReference type="EMBL" id="QGGR01000028">
    <property type="protein sequence ID" value="PWK33275.1"/>
    <property type="molecule type" value="Genomic_DNA"/>
</dbReference>
<proteinExistence type="predicted"/>
<feature type="transmembrane region" description="Helical" evidence="1">
    <location>
        <begin position="86"/>
        <end position="105"/>
    </location>
</feature>
<evidence type="ECO:0000256" key="1">
    <source>
        <dbReference type="SAM" id="Phobius"/>
    </source>
</evidence>
<evidence type="ECO:0000313" key="3">
    <source>
        <dbReference type="Proteomes" id="UP000245697"/>
    </source>
</evidence>
<name>A0A316F879_9ACTN</name>
<feature type="transmembrane region" description="Helical" evidence="1">
    <location>
        <begin position="45"/>
        <end position="65"/>
    </location>
</feature>
<keyword evidence="1" id="KW-0472">Membrane</keyword>
<comment type="caution">
    <text evidence="2">The sequence shown here is derived from an EMBL/GenBank/DDBJ whole genome shotgun (WGS) entry which is preliminary data.</text>
</comment>
<sequence>MAEAETTSAPLHHRALPVVAPVLLIVYLAAVAVLGVAVAGDRVELKMMTVAYLPLPAIAFALPIWTDHRRRRATDAKVRQELFRRVVAELMISVVLLGGSLYQVATVPQFYFTVLYG</sequence>
<protein>
    <submittedName>
        <fullName evidence="2">Uncharacterized protein</fullName>
    </submittedName>
</protein>
<keyword evidence="1" id="KW-0812">Transmembrane</keyword>
<reference evidence="2 3" key="1">
    <citation type="submission" date="2018-05" db="EMBL/GenBank/DDBJ databases">
        <title>Genomic Encyclopedia of Archaeal and Bacterial Type Strains, Phase II (KMG-II): from individual species to whole genera.</title>
        <authorList>
            <person name="Goeker M."/>
        </authorList>
    </citation>
    <scope>NUCLEOTIDE SEQUENCE [LARGE SCALE GENOMIC DNA]</scope>
    <source>
        <strain evidence="2 3">DSM 45184</strain>
    </source>
</reference>
<keyword evidence="1" id="KW-1133">Transmembrane helix</keyword>
<feature type="transmembrane region" description="Helical" evidence="1">
    <location>
        <begin position="18"/>
        <end position="39"/>
    </location>
</feature>
<dbReference type="AlphaFoldDB" id="A0A316F879"/>